<protein>
    <submittedName>
        <fullName evidence="10">Ankyrin repeat domain-containing protein 30B</fullName>
    </submittedName>
</protein>
<dbReference type="EMBL" id="GDJX01000125">
    <property type="protein sequence ID" value="JAT67811.1"/>
    <property type="molecule type" value="Transcribed_RNA"/>
</dbReference>
<feature type="region of interest" description="Disordered" evidence="6">
    <location>
        <begin position="686"/>
        <end position="730"/>
    </location>
</feature>
<evidence type="ECO:0000256" key="3">
    <source>
        <dbReference type="ARBA" id="ARBA00022989"/>
    </source>
</evidence>
<dbReference type="Pfam" id="PF04576">
    <property type="entry name" value="Zein-binding"/>
    <property type="match status" value="1"/>
</dbReference>
<organism evidence="10">
    <name type="scientific">Anthurium amnicola</name>
    <dbReference type="NCBI Taxonomy" id="1678845"/>
    <lineage>
        <taxon>Eukaryota</taxon>
        <taxon>Viridiplantae</taxon>
        <taxon>Streptophyta</taxon>
        <taxon>Embryophyta</taxon>
        <taxon>Tracheophyta</taxon>
        <taxon>Spermatophyta</taxon>
        <taxon>Magnoliopsida</taxon>
        <taxon>Liliopsida</taxon>
        <taxon>Araceae</taxon>
        <taxon>Pothoideae</taxon>
        <taxon>Potheae</taxon>
        <taxon>Anthurium</taxon>
    </lineage>
</organism>
<evidence type="ECO:0000313" key="10">
    <source>
        <dbReference type="EMBL" id="JAT67811.1"/>
    </source>
</evidence>
<dbReference type="PROSITE" id="PS51775">
    <property type="entry name" value="GTD_BINDING"/>
    <property type="match status" value="1"/>
</dbReference>
<accession>A0A1D1ZLU6</accession>
<sequence>MALENNARRQRVSPQTFSAALSSATAEWLLMLLLFLDGLFSYLVTKFARYSKLQIPCLFCSRLDHILGRERPGFYKELICHAHKLDISSLAFCHIHQKLADVRDMCEDCLISFATEKKSNSETYRSLVGKLERNIVHGENGHLSLPTAVDPDGLEVKFQREDVVQVPLLKKDNTLGSPKTRYCSCCLKVFSEKSYEQRLLQTKSIGTEFLELDVGLFGQASHGCLHCGDVSRKKQDKPLGSSASFRIENHSFDPLSHVGYTELKVNSDSESDVMLSDDDDDEVASLVTNDVKEDHFSQSVKQEPPIELENRNALPKALLDDMALEKQIHTTSLPEPSCLPTVEQIHVVEQHDGDSSPSVPKSTIAHGLEELSWNEFKAKDPPSSPSKLISEKPSSNSVDEAEVSDRTHCVTIIEGTDHCPVQDKDISEVSNIKLAEVELGAAALDSSVTNMKEPKNSISTETELRQMQTANDPGSLMHNHMDLNDVYKLAIGSRMNQPSPRDSYRVHEDFKLLLSQISAARGLELPWSDMSPSPRVHGPGDDLKMSDASNTTSQQNLSKRFSIERNESGFESLDGSIVSEIEGESPVDRLKRHIELDRKSMSLLYKELEEERNASAIAANQAMAMITRLQEEKAAMQMEALQYQRMMEEQAEYDQEDLQKFNDLLTEKEKEIQDLEAEIDSYKKRLGEESFPAKMKDDSEEREDSLAGSPLVQRSGGNKVLERNDTVSMDAEGEKEIILKDSLRF</sequence>
<evidence type="ECO:0000259" key="8">
    <source>
        <dbReference type="PROSITE" id="PS51775"/>
    </source>
</evidence>
<reference evidence="10" key="1">
    <citation type="submission" date="2015-07" db="EMBL/GenBank/DDBJ databases">
        <title>Transcriptome Assembly of Anthurium amnicola.</title>
        <authorList>
            <person name="Suzuki J."/>
        </authorList>
    </citation>
    <scope>NUCLEOTIDE SEQUENCE</scope>
</reference>
<evidence type="ECO:0000256" key="2">
    <source>
        <dbReference type="ARBA" id="ARBA00022692"/>
    </source>
</evidence>
<dbReference type="PANTHER" id="PTHR31448">
    <property type="entry name" value="MYOSIN-BINDING PROTEIN 2"/>
    <property type="match status" value="1"/>
</dbReference>
<dbReference type="InterPro" id="IPR007656">
    <property type="entry name" value="GTD-bd"/>
</dbReference>
<evidence type="ECO:0000256" key="6">
    <source>
        <dbReference type="SAM" id="MobiDB-lite"/>
    </source>
</evidence>
<name>A0A1D1ZLU6_9ARAE</name>
<evidence type="ECO:0000313" key="9">
    <source>
        <dbReference type="EMBL" id="JAT42819.1"/>
    </source>
</evidence>
<feature type="domain" description="GTD-binding" evidence="8">
    <location>
        <begin position="585"/>
        <end position="683"/>
    </location>
</feature>
<keyword evidence="2 7" id="KW-0812">Transmembrane</keyword>
<feature type="coiled-coil region" evidence="5">
    <location>
        <begin position="591"/>
        <end position="685"/>
    </location>
</feature>
<keyword evidence="4 7" id="KW-0472">Membrane</keyword>
<dbReference type="InterPro" id="IPR039306">
    <property type="entry name" value="MYOB"/>
</dbReference>
<feature type="compositionally biased region" description="Polar residues" evidence="6">
    <location>
        <begin position="547"/>
        <end position="559"/>
    </location>
</feature>
<dbReference type="EMBL" id="GDJX01025117">
    <property type="protein sequence ID" value="JAT42819.1"/>
    <property type="molecule type" value="Transcribed_RNA"/>
</dbReference>
<evidence type="ECO:0000256" key="4">
    <source>
        <dbReference type="ARBA" id="ARBA00023136"/>
    </source>
</evidence>
<keyword evidence="5" id="KW-0175">Coiled coil</keyword>
<feature type="transmembrane region" description="Helical" evidence="7">
    <location>
        <begin position="28"/>
        <end position="45"/>
    </location>
</feature>
<proteinExistence type="predicted"/>
<dbReference type="GO" id="GO:0080115">
    <property type="term" value="F:myosin XI tail binding"/>
    <property type="evidence" value="ECO:0007669"/>
    <property type="project" value="UniProtKB-ARBA"/>
</dbReference>
<feature type="region of interest" description="Disordered" evidence="6">
    <location>
        <begin position="376"/>
        <end position="403"/>
    </location>
</feature>
<dbReference type="AlphaFoldDB" id="A0A1D1ZLU6"/>
<gene>
    <name evidence="10" type="primary">ANKRD30B_5</name>
    <name evidence="9" type="synonym">ANKRD30B_1</name>
    <name evidence="10" type="ORF">g.66603</name>
    <name evidence="9" type="ORF">g.66607</name>
</gene>
<feature type="region of interest" description="Disordered" evidence="6">
    <location>
        <begin position="525"/>
        <end position="564"/>
    </location>
</feature>
<dbReference type="PANTHER" id="PTHR31448:SF32">
    <property type="entry name" value="MYOSIN-BINDING PROTEIN 1"/>
    <property type="match status" value="1"/>
</dbReference>
<evidence type="ECO:0000256" key="5">
    <source>
        <dbReference type="SAM" id="Coils"/>
    </source>
</evidence>
<evidence type="ECO:0000256" key="1">
    <source>
        <dbReference type="ARBA" id="ARBA00004167"/>
    </source>
</evidence>
<dbReference type="GO" id="GO:0016020">
    <property type="term" value="C:membrane"/>
    <property type="evidence" value="ECO:0007669"/>
    <property type="project" value="UniProtKB-SubCell"/>
</dbReference>
<comment type="subcellular location">
    <subcellularLocation>
        <location evidence="1">Membrane</location>
        <topology evidence="1">Single-pass membrane protein</topology>
    </subcellularLocation>
</comment>
<keyword evidence="3 7" id="KW-1133">Transmembrane helix</keyword>
<evidence type="ECO:0000256" key="7">
    <source>
        <dbReference type="SAM" id="Phobius"/>
    </source>
</evidence>